<evidence type="ECO:0000256" key="1">
    <source>
        <dbReference type="ARBA" id="ARBA00010090"/>
    </source>
</evidence>
<dbReference type="PANTHER" id="PTHR14096:SF28">
    <property type="entry name" value="APOLIPOPROTEIN L, 1-RELATED"/>
    <property type="match status" value="1"/>
</dbReference>
<dbReference type="EMBL" id="CAJNOR010000278">
    <property type="protein sequence ID" value="CAF0864732.1"/>
    <property type="molecule type" value="Genomic_DNA"/>
</dbReference>
<dbReference type="GO" id="GO:0006869">
    <property type="term" value="P:lipid transport"/>
    <property type="evidence" value="ECO:0007669"/>
    <property type="project" value="InterPro"/>
</dbReference>
<dbReference type="GO" id="GO:0005576">
    <property type="term" value="C:extracellular region"/>
    <property type="evidence" value="ECO:0007669"/>
    <property type="project" value="InterPro"/>
</dbReference>
<dbReference type="InterPro" id="IPR008405">
    <property type="entry name" value="ApoL"/>
</dbReference>
<comment type="similarity">
    <text evidence="1">Belongs to the apolipoprotein L family.</text>
</comment>
<organism evidence="2 3">
    <name type="scientific">Adineta ricciae</name>
    <name type="common">Rotifer</name>
    <dbReference type="NCBI Taxonomy" id="249248"/>
    <lineage>
        <taxon>Eukaryota</taxon>
        <taxon>Metazoa</taxon>
        <taxon>Spiralia</taxon>
        <taxon>Gnathifera</taxon>
        <taxon>Rotifera</taxon>
        <taxon>Eurotatoria</taxon>
        <taxon>Bdelloidea</taxon>
        <taxon>Adinetida</taxon>
        <taxon>Adinetidae</taxon>
        <taxon>Adineta</taxon>
    </lineage>
</organism>
<dbReference type="GO" id="GO:0016020">
    <property type="term" value="C:membrane"/>
    <property type="evidence" value="ECO:0007669"/>
    <property type="project" value="TreeGrafter"/>
</dbReference>
<accession>A0A813XFZ7</accession>
<dbReference type="AlphaFoldDB" id="A0A813XFZ7"/>
<dbReference type="GO" id="GO:0008289">
    <property type="term" value="F:lipid binding"/>
    <property type="evidence" value="ECO:0007669"/>
    <property type="project" value="InterPro"/>
</dbReference>
<name>A0A813XFZ7_ADIRI</name>
<evidence type="ECO:0000313" key="3">
    <source>
        <dbReference type="Proteomes" id="UP000663828"/>
    </source>
</evidence>
<gene>
    <name evidence="2" type="ORF">XAT740_LOCUS6175</name>
</gene>
<dbReference type="GO" id="GO:0042157">
    <property type="term" value="P:lipoprotein metabolic process"/>
    <property type="evidence" value="ECO:0007669"/>
    <property type="project" value="InterPro"/>
</dbReference>
<dbReference type="Proteomes" id="UP000663828">
    <property type="component" value="Unassembled WGS sequence"/>
</dbReference>
<sequence>MIHRRGILKTTIYSPMEALAGAGLLPLPSKPMMRSKFYIPPVAQPEDLYPVLDEVANKAKEEEKQADDALVKLTPYPTLVELQSIIEEQKPGAPLVIQPPSIEPLKDFIEKRTATIEGLRDLRARMAKHVLNCKISNTVGNSASIIGGILCFVFPPVGVPVLLAGSATSLGTAITESVIEKRLRTKYVTLLKEDSLAMQVCESNLKDITAWLVTVYSLGYSVSKAGVNFLQLAEAIQAAATLGSWAELVGQLPSLAGALATGAKTAGTISGKILGVSVIISVADLIHTWISKSATLKSIDKDIELLEQQLKELKRIVEVYHP</sequence>
<comment type="caution">
    <text evidence="2">The sequence shown here is derived from an EMBL/GenBank/DDBJ whole genome shotgun (WGS) entry which is preliminary data.</text>
</comment>
<proteinExistence type="inferred from homology"/>
<protein>
    <submittedName>
        <fullName evidence="2">Uncharacterized protein</fullName>
    </submittedName>
</protein>
<dbReference type="PANTHER" id="PTHR14096">
    <property type="entry name" value="APOLIPOPROTEIN L"/>
    <property type="match status" value="1"/>
</dbReference>
<keyword evidence="3" id="KW-1185">Reference proteome</keyword>
<evidence type="ECO:0000313" key="2">
    <source>
        <dbReference type="EMBL" id="CAF0864732.1"/>
    </source>
</evidence>
<reference evidence="2" key="1">
    <citation type="submission" date="2021-02" db="EMBL/GenBank/DDBJ databases">
        <authorList>
            <person name="Nowell W R."/>
        </authorList>
    </citation>
    <scope>NUCLEOTIDE SEQUENCE</scope>
</reference>